<organism evidence="1 2">
    <name type="scientific">Hypoxylon rubiginosum</name>
    <dbReference type="NCBI Taxonomy" id="110542"/>
    <lineage>
        <taxon>Eukaryota</taxon>
        <taxon>Fungi</taxon>
        <taxon>Dikarya</taxon>
        <taxon>Ascomycota</taxon>
        <taxon>Pezizomycotina</taxon>
        <taxon>Sordariomycetes</taxon>
        <taxon>Xylariomycetidae</taxon>
        <taxon>Xylariales</taxon>
        <taxon>Hypoxylaceae</taxon>
        <taxon>Hypoxylon</taxon>
    </lineage>
</organism>
<gene>
    <name evidence="1" type="ORF">F4820DRAFT_429794</name>
</gene>
<protein>
    <submittedName>
        <fullName evidence="1">Uncharacterized protein</fullName>
    </submittedName>
</protein>
<dbReference type="Proteomes" id="UP001497700">
    <property type="component" value="Unassembled WGS sequence"/>
</dbReference>
<dbReference type="EMBL" id="MU393520">
    <property type="protein sequence ID" value="KAI4862727.1"/>
    <property type="molecule type" value="Genomic_DNA"/>
</dbReference>
<accession>A0ACB9YU07</accession>
<name>A0ACB9YU07_9PEZI</name>
<reference evidence="1 2" key="1">
    <citation type="journal article" date="2022" name="New Phytol.">
        <title>Ecological generalism drives hyperdiversity of secondary metabolite gene clusters in xylarialean endophytes.</title>
        <authorList>
            <person name="Franco M.E.E."/>
            <person name="Wisecaver J.H."/>
            <person name="Arnold A.E."/>
            <person name="Ju Y.M."/>
            <person name="Slot J.C."/>
            <person name="Ahrendt S."/>
            <person name="Moore L.P."/>
            <person name="Eastman K.E."/>
            <person name="Scott K."/>
            <person name="Konkel Z."/>
            <person name="Mondo S.J."/>
            <person name="Kuo A."/>
            <person name="Hayes R.D."/>
            <person name="Haridas S."/>
            <person name="Andreopoulos B."/>
            <person name="Riley R."/>
            <person name="LaButti K."/>
            <person name="Pangilinan J."/>
            <person name="Lipzen A."/>
            <person name="Amirebrahimi M."/>
            <person name="Yan J."/>
            <person name="Adam C."/>
            <person name="Keymanesh K."/>
            <person name="Ng V."/>
            <person name="Louie K."/>
            <person name="Northen T."/>
            <person name="Drula E."/>
            <person name="Henrissat B."/>
            <person name="Hsieh H.M."/>
            <person name="Youens-Clark K."/>
            <person name="Lutzoni F."/>
            <person name="Miadlikowska J."/>
            <person name="Eastwood D.C."/>
            <person name="Hamelin R.C."/>
            <person name="Grigoriev I.V."/>
            <person name="U'Ren J.M."/>
        </authorList>
    </citation>
    <scope>NUCLEOTIDE SEQUENCE [LARGE SCALE GENOMIC DNA]</scope>
    <source>
        <strain evidence="1 2">CBS 119005</strain>
    </source>
</reference>
<keyword evidence="2" id="KW-1185">Reference proteome</keyword>
<evidence type="ECO:0000313" key="2">
    <source>
        <dbReference type="Proteomes" id="UP001497700"/>
    </source>
</evidence>
<sequence>MTRHNLWLGAALLSTAAAFAAPDGPRITPAPKLVRSRLDAGGNEVKAIVPTESGQIGINPVSAELGNPDDYLLTYLGPNNPIVTWNGHVYQYIEAHTNYLSLETITTAINNQPSATTSLIKVAVATAAAEDPDQQAGDIAITFAEDVADALRQTADEAIQACALTKRSLTKRLDSVSCIVDAAVKASGTNGPLDAIGTDAFWESIAVSIAENAPEYLANAYAVLQSQAQKNKALIIIGAILAGVKLSGPIAVVNIPAKGVGGSDSDSNDDSNKCDPSKPADKDSPICSDQDCKGSEDDASPKCTVDTNKDCACLLVGEDQPPQQYDQAWWDDQQRIIGSVDANHGLIGTAAPSCSLNGGGDAFDGKPAATPASWCVCDSEGTKRIYPTIDSAASSPCAYTMTPTATISPAITQATGESVTSCRTSTISGTGVGAGPYCTCNDNQMYPLATWTDAGTAVTGCTATRTSKATSASTPTPTCNVNKDFSISQDVLVSAGDAFCSDKSGQYLRAVPINPYSNAVTGYNKDGASKGGKLYLFAYLDQGCTDTVSISQDDCKAAFQSIFDRCDTGADMRQGGAASINCQWYNITAVDSCMGSADSFANPGSCNVGYLPPYYNRWPLGTVP</sequence>
<comment type="caution">
    <text evidence="1">The sequence shown here is derived from an EMBL/GenBank/DDBJ whole genome shotgun (WGS) entry which is preliminary data.</text>
</comment>
<proteinExistence type="predicted"/>
<evidence type="ECO:0000313" key="1">
    <source>
        <dbReference type="EMBL" id="KAI4862727.1"/>
    </source>
</evidence>